<dbReference type="PRINTS" id="PR01874">
    <property type="entry name" value="DNAREPAIRADA"/>
</dbReference>
<evidence type="ECO:0000256" key="11">
    <source>
        <dbReference type="HAMAP-Rule" id="MF_01498"/>
    </source>
</evidence>
<protein>
    <recommendedName>
        <fullName evidence="11 12">DNA repair protein RadA</fullName>
    </recommendedName>
</protein>
<dbReference type="InterPro" id="IPR004504">
    <property type="entry name" value="DNA_repair_RadA"/>
</dbReference>
<evidence type="ECO:0000256" key="8">
    <source>
        <dbReference type="ARBA" id="ARBA00023016"/>
    </source>
</evidence>
<accession>A0A9X8UKT5</accession>
<dbReference type="InterPro" id="IPR027417">
    <property type="entry name" value="P-loop_NTPase"/>
</dbReference>
<sequence length="460" mass="50110">MAKPKTVYVCSQCGNETAKWYGKCPDCGAWNSMEETVRQPEIEVAKKHSQVHTDYSGAIEVVTIQDIVADEESRHKTSIKELDRVMGGGIVRGSVTLLSGDPGIGKSTLLLQMCQPLCQSLRVLYVSGEESAKQIKLRARRLGVDSPNLLVAAVTQVGAILGIIEKHNPDVVMIDSIQTIYLPTLNSSAGTVTQIRECTQLLMTCAKSREFPLFLVGHVNKDGAIAGPKVMEHMVDTVLYFEGERHLAFRILRAVKNRFGSTNEIGVFKMGTMGLEEVGNPSFEMISGRPQDVSGSCIACVMEGSRPILAEVQALVCKSGFGTPRRMSTGFDFGRSALIIAVLEKRCGYFFGNLDAYINVVGGLRLDEPAADLPVAMALISNLIDKPIPYDFAAFGEIGLTGELRSVSHVDLRVNEAYRLGFRRFVIPRTAMGQLGELPSDIRLIPASNLRSAFSSVFEG</sequence>
<dbReference type="GO" id="GO:0008270">
    <property type="term" value="F:zinc ion binding"/>
    <property type="evidence" value="ECO:0007669"/>
    <property type="project" value="UniProtKB-KW"/>
</dbReference>
<dbReference type="InterPro" id="IPR008269">
    <property type="entry name" value="Lon_proteolytic"/>
</dbReference>
<keyword evidence="2 11" id="KW-0547">Nucleotide-binding</keyword>
<evidence type="ECO:0000256" key="3">
    <source>
        <dbReference type="ARBA" id="ARBA00022763"/>
    </source>
</evidence>
<organism evidence="15 16">
    <name type="scientific">Harryflintia acetispora</name>
    <dbReference type="NCBI Taxonomy" id="1849041"/>
    <lineage>
        <taxon>Bacteria</taxon>
        <taxon>Bacillati</taxon>
        <taxon>Bacillota</taxon>
        <taxon>Clostridia</taxon>
        <taxon>Eubacteriales</taxon>
        <taxon>Oscillospiraceae</taxon>
        <taxon>Harryflintia</taxon>
    </lineage>
</organism>
<feature type="binding site" evidence="11">
    <location>
        <begin position="100"/>
        <end position="107"/>
    </location>
    <ligand>
        <name>ATP</name>
        <dbReference type="ChEBI" id="CHEBI:30616"/>
    </ligand>
</feature>
<evidence type="ECO:0000256" key="5">
    <source>
        <dbReference type="ARBA" id="ARBA00022801"/>
    </source>
</evidence>
<dbReference type="SUPFAM" id="SSF54211">
    <property type="entry name" value="Ribosomal protein S5 domain 2-like"/>
    <property type="match status" value="1"/>
</dbReference>
<evidence type="ECO:0000256" key="2">
    <source>
        <dbReference type="ARBA" id="ARBA00022741"/>
    </source>
</evidence>
<dbReference type="GO" id="GO:0004252">
    <property type="term" value="F:serine-type endopeptidase activity"/>
    <property type="evidence" value="ECO:0007669"/>
    <property type="project" value="InterPro"/>
</dbReference>
<dbReference type="SMART" id="SM00382">
    <property type="entry name" value="AAA"/>
    <property type="match status" value="1"/>
</dbReference>
<dbReference type="FunFam" id="3.40.50.300:FF:000050">
    <property type="entry name" value="DNA repair protein RadA"/>
    <property type="match status" value="1"/>
</dbReference>
<dbReference type="Proteomes" id="UP000294682">
    <property type="component" value="Unassembled WGS sequence"/>
</dbReference>
<dbReference type="GO" id="GO:0140664">
    <property type="term" value="F:ATP-dependent DNA damage sensor activity"/>
    <property type="evidence" value="ECO:0007669"/>
    <property type="project" value="InterPro"/>
</dbReference>
<keyword evidence="10 11" id="KW-0234">DNA repair</keyword>
<name>A0A9X8UKT5_9FIRM</name>
<dbReference type="Pfam" id="PF05362">
    <property type="entry name" value="Lon_C"/>
    <property type="match status" value="1"/>
</dbReference>
<comment type="caution">
    <text evidence="15">The sequence shown here is derived from an EMBL/GenBank/DDBJ whole genome shotgun (WGS) entry which is preliminary data.</text>
</comment>
<keyword evidence="16" id="KW-1185">Reference proteome</keyword>
<evidence type="ECO:0000259" key="14">
    <source>
        <dbReference type="PROSITE" id="PS50162"/>
    </source>
</evidence>
<evidence type="ECO:0000256" key="1">
    <source>
        <dbReference type="ARBA" id="ARBA00022723"/>
    </source>
</evidence>
<dbReference type="Pfam" id="PF13481">
    <property type="entry name" value="AAA_25"/>
    <property type="match status" value="1"/>
</dbReference>
<keyword evidence="6 13" id="KW-0862">Zinc</keyword>
<dbReference type="GO" id="GO:0003684">
    <property type="term" value="F:damaged DNA binding"/>
    <property type="evidence" value="ECO:0007669"/>
    <property type="project" value="InterPro"/>
</dbReference>
<evidence type="ECO:0000313" key="16">
    <source>
        <dbReference type="Proteomes" id="UP000294682"/>
    </source>
</evidence>
<dbReference type="EMBL" id="SLUK01000002">
    <property type="protein sequence ID" value="TCL44647.1"/>
    <property type="molecule type" value="Genomic_DNA"/>
</dbReference>
<comment type="similarity">
    <text evidence="11 13">Belongs to the RecA family. RadA subfamily.</text>
</comment>
<evidence type="ECO:0000256" key="9">
    <source>
        <dbReference type="ARBA" id="ARBA00023125"/>
    </source>
</evidence>
<keyword evidence="5" id="KW-0378">Hydrolase</keyword>
<comment type="domain">
    <text evidence="11">The middle region has homology to RecA with ATPase motifs including the RadA KNRFG motif, while the C-terminus is homologous to Lon protease.</text>
</comment>
<feature type="domain" description="RecA family profile 1" evidence="14">
    <location>
        <begin position="71"/>
        <end position="219"/>
    </location>
</feature>
<feature type="short sequence motif" description="RadA KNRFG motif" evidence="11">
    <location>
        <begin position="256"/>
        <end position="260"/>
    </location>
</feature>
<dbReference type="GO" id="GO:0006508">
    <property type="term" value="P:proteolysis"/>
    <property type="evidence" value="ECO:0007669"/>
    <property type="project" value="InterPro"/>
</dbReference>
<evidence type="ECO:0000256" key="10">
    <source>
        <dbReference type="ARBA" id="ARBA00023204"/>
    </source>
</evidence>
<dbReference type="Gene3D" id="3.40.50.300">
    <property type="entry name" value="P-loop containing nucleotide triphosphate hydrolases"/>
    <property type="match status" value="1"/>
</dbReference>
<dbReference type="Pfam" id="PF18073">
    <property type="entry name" value="Zn_ribbon_LapB"/>
    <property type="match status" value="1"/>
</dbReference>
<keyword evidence="9 11" id="KW-0238">DNA-binding</keyword>
<dbReference type="CDD" id="cd01121">
    <property type="entry name" value="RadA_SMS_N"/>
    <property type="match status" value="1"/>
</dbReference>
<dbReference type="PANTHER" id="PTHR32472:SF10">
    <property type="entry name" value="DNA REPAIR PROTEIN RADA-LIKE PROTEIN"/>
    <property type="match status" value="1"/>
</dbReference>
<dbReference type="GO" id="GO:0005524">
    <property type="term" value="F:ATP binding"/>
    <property type="evidence" value="ECO:0007669"/>
    <property type="project" value="UniProtKB-UniRule"/>
</dbReference>
<evidence type="ECO:0000256" key="6">
    <source>
        <dbReference type="ARBA" id="ARBA00022833"/>
    </source>
</evidence>
<dbReference type="GO" id="GO:0005829">
    <property type="term" value="C:cytosol"/>
    <property type="evidence" value="ECO:0007669"/>
    <property type="project" value="TreeGrafter"/>
</dbReference>
<dbReference type="GO" id="GO:0000725">
    <property type="term" value="P:recombinational repair"/>
    <property type="evidence" value="ECO:0007669"/>
    <property type="project" value="UniProtKB-UniRule"/>
</dbReference>
<dbReference type="InterPro" id="IPR003593">
    <property type="entry name" value="AAA+_ATPase"/>
</dbReference>
<reference evidence="15 16" key="1">
    <citation type="submission" date="2019-03" db="EMBL/GenBank/DDBJ databases">
        <title>Genomic Encyclopedia of Type Strains, Phase IV (KMG-IV): sequencing the most valuable type-strain genomes for metagenomic binning, comparative biology and taxonomic classification.</title>
        <authorList>
            <person name="Goeker M."/>
        </authorList>
    </citation>
    <scope>NUCLEOTIDE SEQUENCE [LARGE SCALE GENOMIC DNA]</scope>
    <source>
        <strain evidence="15 16">DSM 100433</strain>
    </source>
</reference>
<comment type="function">
    <text evidence="11">Plays a role in repairing double-strand DNA breaks, probably involving stabilizing or processing branched DNA or blocked replication forks.</text>
</comment>
<dbReference type="InterPro" id="IPR041166">
    <property type="entry name" value="Rubredoxin_2"/>
</dbReference>
<proteinExistence type="inferred from homology"/>
<gene>
    <name evidence="11" type="primary">radA</name>
    <name evidence="15" type="ORF">EDD78_102273</name>
</gene>
<dbReference type="InterPro" id="IPR020588">
    <property type="entry name" value="RecA_ATP-bd"/>
</dbReference>
<dbReference type="NCBIfam" id="TIGR00416">
    <property type="entry name" value="sms"/>
    <property type="match status" value="1"/>
</dbReference>
<dbReference type="AlphaFoldDB" id="A0A9X8UKT5"/>
<evidence type="ECO:0000313" key="15">
    <source>
        <dbReference type="EMBL" id="TCL44647.1"/>
    </source>
</evidence>
<dbReference type="PROSITE" id="PS50162">
    <property type="entry name" value="RECA_2"/>
    <property type="match status" value="1"/>
</dbReference>
<dbReference type="InterPro" id="IPR020568">
    <property type="entry name" value="Ribosomal_Su5_D2-typ_SF"/>
</dbReference>
<comment type="function">
    <text evidence="13">DNA-dependent ATPase involved in processing of recombination intermediates, plays a role in repairing DNA breaks. Stimulates the branch migration of RecA-mediated strand transfer reactions, allowing the 3' invading strand to extend heteroduplex DNA faster. Binds ssDNA in the presence of ADP but not other nucleotides, has ATPase activity that is stimulated by ssDNA and various branched DNA structures, but inhibited by SSB. Does not have RecA's homology-searching function.</text>
</comment>
<dbReference type="HAMAP" id="MF_01498">
    <property type="entry name" value="RadA_bact"/>
    <property type="match status" value="1"/>
</dbReference>
<evidence type="ECO:0000256" key="12">
    <source>
        <dbReference type="NCBIfam" id="TIGR00416"/>
    </source>
</evidence>
<dbReference type="RefSeq" id="WP_132084044.1">
    <property type="nucleotide sequence ID" value="NZ_SLUK01000002.1"/>
</dbReference>
<keyword evidence="8 11" id="KW-0346">Stress response</keyword>
<dbReference type="GO" id="GO:0004176">
    <property type="term" value="F:ATP-dependent peptidase activity"/>
    <property type="evidence" value="ECO:0007669"/>
    <property type="project" value="InterPro"/>
</dbReference>
<keyword evidence="4 13" id="KW-0863">Zinc-finger</keyword>
<dbReference type="InterPro" id="IPR014721">
    <property type="entry name" value="Ribsml_uS5_D2-typ_fold_subgr"/>
</dbReference>
<feature type="region of interest" description="Lon-protease-like" evidence="11">
    <location>
        <begin position="355"/>
        <end position="460"/>
    </location>
</feature>
<dbReference type="PANTHER" id="PTHR32472">
    <property type="entry name" value="DNA REPAIR PROTEIN RADA"/>
    <property type="match status" value="1"/>
</dbReference>
<evidence type="ECO:0000256" key="4">
    <source>
        <dbReference type="ARBA" id="ARBA00022771"/>
    </source>
</evidence>
<keyword evidence="1 11" id="KW-0479">Metal-binding</keyword>
<keyword evidence="7 11" id="KW-0067">ATP-binding</keyword>
<keyword evidence="3 11" id="KW-0227">DNA damage</keyword>
<evidence type="ECO:0000256" key="13">
    <source>
        <dbReference type="RuleBase" id="RU003555"/>
    </source>
</evidence>
<dbReference type="Gene3D" id="3.30.230.10">
    <property type="match status" value="1"/>
</dbReference>
<dbReference type="SUPFAM" id="SSF52540">
    <property type="entry name" value="P-loop containing nucleoside triphosphate hydrolases"/>
    <property type="match status" value="1"/>
</dbReference>
<evidence type="ECO:0000256" key="7">
    <source>
        <dbReference type="ARBA" id="ARBA00022840"/>
    </source>
</evidence>